<keyword evidence="3" id="KW-1185">Reference proteome</keyword>
<dbReference type="HOGENOM" id="CLU_2500161_0_0_1"/>
<dbReference type="EMBL" id="GL732668">
    <property type="protein sequence ID" value="EFX67767.1"/>
    <property type="molecule type" value="Genomic_DNA"/>
</dbReference>
<organism evidence="2 3">
    <name type="scientific">Daphnia pulex</name>
    <name type="common">Water flea</name>
    <dbReference type="NCBI Taxonomy" id="6669"/>
    <lineage>
        <taxon>Eukaryota</taxon>
        <taxon>Metazoa</taxon>
        <taxon>Ecdysozoa</taxon>
        <taxon>Arthropoda</taxon>
        <taxon>Crustacea</taxon>
        <taxon>Branchiopoda</taxon>
        <taxon>Diplostraca</taxon>
        <taxon>Cladocera</taxon>
        <taxon>Anomopoda</taxon>
        <taxon>Daphniidae</taxon>
        <taxon>Daphnia</taxon>
    </lineage>
</organism>
<evidence type="ECO:0000256" key="1">
    <source>
        <dbReference type="SAM" id="MobiDB-lite"/>
    </source>
</evidence>
<dbReference type="KEGG" id="dpx:DAPPUDRAFT_261020"/>
<name>E9HKD7_DAPPU</name>
<dbReference type="InParanoid" id="E9HKD7"/>
<evidence type="ECO:0000313" key="3">
    <source>
        <dbReference type="Proteomes" id="UP000000305"/>
    </source>
</evidence>
<accession>E9HKD7</accession>
<dbReference type="AlphaFoldDB" id="E9HKD7"/>
<protein>
    <submittedName>
        <fullName evidence="2">Uncharacterized protein</fullName>
    </submittedName>
</protein>
<proteinExistence type="predicted"/>
<evidence type="ECO:0000313" key="2">
    <source>
        <dbReference type="EMBL" id="EFX67767.1"/>
    </source>
</evidence>
<reference evidence="2 3" key="1">
    <citation type="journal article" date="2011" name="Science">
        <title>The ecoresponsive genome of Daphnia pulex.</title>
        <authorList>
            <person name="Colbourne J.K."/>
            <person name="Pfrender M.E."/>
            <person name="Gilbert D."/>
            <person name="Thomas W.K."/>
            <person name="Tucker A."/>
            <person name="Oakley T.H."/>
            <person name="Tokishita S."/>
            <person name="Aerts A."/>
            <person name="Arnold G.J."/>
            <person name="Basu M.K."/>
            <person name="Bauer D.J."/>
            <person name="Caceres C.E."/>
            <person name="Carmel L."/>
            <person name="Casola C."/>
            <person name="Choi J.H."/>
            <person name="Detter J.C."/>
            <person name="Dong Q."/>
            <person name="Dusheyko S."/>
            <person name="Eads B.D."/>
            <person name="Frohlich T."/>
            <person name="Geiler-Samerotte K.A."/>
            <person name="Gerlach D."/>
            <person name="Hatcher P."/>
            <person name="Jogdeo S."/>
            <person name="Krijgsveld J."/>
            <person name="Kriventseva E.V."/>
            <person name="Kultz D."/>
            <person name="Laforsch C."/>
            <person name="Lindquist E."/>
            <person name="Lopez J."/>
            <person name="Manak J.R."/>
            <person name="Muller J."/>
            <person name="Pangilinan J."/>
            <person name="Patwardhan R.P."/>
            <person name="Pitluck S."/>
            <person name="Pritham E.J."/>
            <person name="Rechtsteiner A."/>
            <person name="Rho M."/>
            <person name="Rogozin I.B."/>
            <person name="Sakarya O."/>
            <person name="Salamov A."/>
            <person name="Schaack S."/>
            <person name="Shapiro H."/>
            <person name="Shiga Y."/>
            <person name="Skalitzky C."/>
            <person name="Smith Z."/>
            <person name="Souvorov A."/>
            <person name="Sung W."/>
            <person name="Tang Z."/>
            <person name="Tsuchiya D."/>
            <person name="Tu H."/>
            <person name="Vos H."/>
            <person name="Wang M."/>
            <person name="Wolf Y.I."/>
            <person name="Yamagata H."/>
            <person name="Yamada T."/>
            <person name="Ye Y."/>
            <person name="Shaw J.R."/>
            <person name="Andrews J."/>
            <person name="Crease T.J."/>
            <person name="Tang H."/>
            <person name="Lucas S.M."/>
            <person name="Robertson H.M."/>
            <person name="Bork P."/>
            <person name="Koonin E.V."/>
            <person name="Zdobnov E.M."/>
            <person name="Grigoriev I.V."/>
            <person name="Lynch M."/>
            <person name="Boore J.L."/>
        </authorList>
    </citation>
    <scope>NUCLEOTIDE SEQUENCE [LARGE SCALE GENOMIC DNA]</scope>
</reference>
<gene>
    <name evidence="2" type="ORF">DAPPUDRAFT_261020</name>
</gene>
<feature type="region of interest" description="Disordered" evidence="1">
    <location>
        <begin position="62"/>
        <end position="86"/>
    </location>
</feature>
<sequence length="86" mass="9695">MDRYGWKIATVESEVIPVSTSSDDAEELASVQFYPGLIHYNGAKRSKQLFFVSSRLRHSPFDLEKKEAGHRSKPMHGRDSHGAGFD</sequence>
<dbReference type="Proteomes" id="UP000000305">
    <property type="component" value="Unassembled WGS sequence"/>
</dbReference>